<name>A0AAD8IJN0_9APIA</name>
<dbReference type="InterPro" id="IPR007863">
    <property type="entry name" value="Peptidase_M16_C"/>
</dbReference>
<proteinExistence type="predicted"/>
<reference evidence="2" key="2">
    <citation type="submission" date="2023-05" db="EMBL/GenBank/DDBJ databases">
        <authorList>
            <person name="Schelkunov M.I."/>
        </authorList>
    </citation>
    <scope>NUCLEOTIDE SEQUENCE</scope>
    <source>
        <strain evidence="2">Hsosn_3</strain>
        <tissue evidence="2">Leaf</tissue>
    </source>
</reference>
<comment type="caution">
    <text evidence="2">The sequence shown here is derived from an EMBL/GenBank/DDBJ whole genome shotgun (WGS) entry which is preliminary data.</text>
</comment>
<sequence>MSSQECRATLVNLQNLKVVLGPGVQQDLLQSFPYLMNLNLTTRRFFLFPCLNIVVLAPKLRSFTGVFSITFGAPELENVHLKLQGWFQNMSSECRGTNSLRFAHMLLGLGNAKSISFDLDNIEVKNTQKGMNHIHIIFSSSTLLARIGSNQLAQSMAAFNTNYKDSGLFGVYALAMPDCLGDLACLVMLELTKLCSKRSVISEDMLQ</sequence>
<feature type="domain" description="Peptidase M16 C-terminal" evidence="1">
    <location>
        <begin position="110"/>
        <end position="197"/>
    </location>
</feature>
<accession>A0AAD8IJN0</accession>
<dbReference type="AlphaFoldDB" id="A0AAD8IJN0"/>
<dbReference type="EMBL" id="JAUIZM010000004">
    <property type="protein sequence ID" value="KAK1387114.1"/>
    <property type="molecule type" value="Genomic_DNA"/>
</dbReference>
<evidence type="ECO:0000259" key="1">
    <source>
        <dbReference type="Pfam" id="PF05193"/>
    </source>
</evidence>
<dbReference type="Proteomes" id="UP001237642">
    <property type="component" value="Unassembled WGS sequence"/>
</dbReference>
<keyword evidence="3" id="KW-1185">Reference proteome</keyword>
<protein>
    <recommendedName>
        <fullName evidence="1">Peptidase M16 C-terminal domain-containing protein</fullName>
    </recommendedName>
</protein>
<organism evidence="2 3">
    <name type="scientific">Heracleum sosnowskyi</name>
    <dbReference type="NCBI Taxonomy" id="360622"/>
    <lineage>
        <taxon>Eukaryota</taxon>
        <taxon>Viridiplantae</taxon>
        <taxon>Streptophyta</taxon>
        <taxon>Embryophyta</taxon>
        <taxon>Tracheophyta</taxon>
        <taxon>Spermatophyta</taxon>
        <taxon>Magnoliopsida</taxon>
        <taxon>eudicotyledons</taxon>
        <taxon>Gunneridae</taxon>
        <taxon>Pentapetalae</taxon>
        <taxon>asterids</taxon>
        <taxon>campanulids</taxon>
        <taxon>Apiales</taxon>
        <taxon>Apiaceae</taxon>
        <taxon>Apioideae</taxon>
        <taxon>apioid superclade</taxon>
        <taxon>Tordylieae</taxon>
        <taxon>Tordyliinae</taxon>
        <taxon>Heracleum</taxon>
    </lineage>
</organism>
<evidence type="ECO:0000313" key="2">
    <source>
        <dbReference type="EMBL" id="KAK1387114.1"/>
    </source>
</evidence>
<reference evidence="2" key="1">
    <citation type="submission" date="2023-02" db="EMBL/GenBank/DDBJ databases">
        <title>Genome of toxic invasive species Heracleum sosnowskyi carries increased number of genes despite the absence of recent whole-genome duplications.</title>
        <authorList>
            <person name="Schelkunov M."/>
            <person name="Shtratnikova V."/>
            <person name="Makarenko M."/>
            <person name="Klepikova A."/>
            <person name="Omelchenko D."/>
            <person name="Novikova G."/>
            <person name="Obukhova E."/>
            <person name="Bogdanov V."/>
            <person name="Penin A."/>
            <person name="Logacheva M."/>
        </authorList>
    </citation>
    <scope>NUCLEOTIDE SEQUENCE</scope>
    <source>
        <strain evidence="2">Hsosn_3</strain>
        <tissue evidence="2">Leaf</tissue>
    </source>
</reference>
<gene>
    <name evidence="2" type="ORF">POM88_015292</name>
</gene>
<evidence type="ECO:0000313" key="3">
    <source>
        <dbReference type="Proteomes" id="UP001237642"/>
    </source>
</evidence>
<dbReference type="Gene3D" id="3.30.830.10">
    <property type="entry name" value="Metalloenzyme, LuxS/M16 peptidase-like"/>
    <property type="match status" value="1"/>
</dbReference>
<dbReference type="Pfam" id="PF05193">
    <property type="entry name" value="Peptidase_M16_C"/>
    <property type="match status" value="1"/>
</dbReference>